<proteinExistence type="predicted"/>
<gene>
    <name evidence="1" type="ORF">FVZTVLPZ_CDS0208</name>
</gene>
<reference evidence="1" key="1">
    <citation type="submission" date="2023-08" db="EMBL/GenBank/DDBJ databases">
        <authorList>
            <person name="Rotman E.R."/>
            <person name="Mimee M."/>
        </authorList>
    </citation>
    <scope>NUCLEOTIDE SEQUENCE</scope>
</reference>
<organism evidence="1">
    <name type="scientific">Klebsiella phage vB_KpnM_Iguana_ER37</name>
    <dbReference type="NCBI Taxonomy" id="3076781"/>
    <lineage>
        <taxon>Viruses</taxon>
        <taxon>Duplodnaviria</taxon>
        <taxon>Heunggongvirae</taxon>
        <taxon>Uroviricota</taxon>
        <taxon>Caudoviricetes</taxon>
    </lineage>
</organism>
<dbReference type="EMBL" id="OR472445">
    <property type="protein sequence ID" value="WNV45705.1"/>
    <property type="molecule type" value="Genomic_DNA"/>
</dbReference>
<accession>A0AB38Z3T0</accession>
<name>A0AB38Z3T0_9CAUD</name>
<evidence type="ECO:0000313" key="1">
    <source>
        <dbReference type="EMBL" id="WNV45705.1"/>
    </source>
</evidence>
<sequence>MGLWPMERPDFEHGRSVNCQVFLLSKISINPLRSNKENSYLL</sequence>
<protein>
    <submittedName>
        <fullName evidence="1">Uncharacterized protein</fullName>
    </submittedName>
</protein>